<name>A0ABQ6BV28_9NEIS</name>
<dbReference type="EMBL" id="BSOZ01000069">
    <property type="protein sequence ID" value="GLS05845.1"/>
    <property type="molecule type" value="Genomic_DNA"/>
</dbReference>
<comment type="subcellular location">
    <subcellularLocation>
        <location evidence="1 8">Cell membrane</location>
        <topology evidence="1 8">Multi-pass membrane protein</topology>
    </subcellularLocation>
</comment>
<feature type="transmembrane region" description="Helical" evidence="8">
    <location>
        <begin position="97"/>
        <end position="117"/>
    </location>
</feature>
<evidence type="ECO:0000313" key="10">
    <source>
        <dbReference type="Proteomes" id="UP001156836"/>
    </source>
</evidence>
<evidence type="ECO:0000256" key="2">
    <source>
        <dbReference type="ARBA" id="ARBA00009142"/>
    </source>
</evidence>
<evidence type="ECO:0000256" key="8">
    <source>
        <dbReference type="RuleBase" id="RU363041"/>
    </source>
</evidence>
<keyword evidence="7 8" id="KW-0472">Membrane</keyword>
<feature type="transmembrane region" description="Helical" evidence="8">
    <location>
        <begin position="123"/>
        <end position="141"/>
    </location>
</feature>
<reference evidence="10" key="1">
    <citation type="journal article" date="2019" name="Int. J. Syst. Evol. Microbiol.">
        <title>The Global Catalogue of Microorganisms (GCM) 10K type strain sequencing project: providing services to taxonomists for standard genome sequencing and annotation.</title>
        <authorList>
            <consortium name="The Broad Institute Genomics Platform"/>
            <consortium name="The Broad Institute Genome Sequencing Center for Infectious Disease"/>
            <person name="Wu L."/>
            <person name="Ma J."/>
        </authorList>
    </citation>
    <scope>NUCLEOTIDE SEQUENCE [LARGE SCALE GENOMIC DNA]</scope>
    <source>
        <strain evidence="10">NBRC 104970</strain>
    </source>
</reference>
<keyword evidence="4 8" id="KW-1003">Cell membrane</keyword>
<evidence type="ECO:0000313" key="9">
    <source>
        <dbReference type="EMBL" id="GLS05845.1"/>
    </source>
</evidence>
<dbReference type="Pfam" id="PF01925">
    <property type="entry name" value="TauE"/>
    <property type="match status" value="1"/>
</dbReference>
<gene>
    <name evidence="9" type="ORF">GCM10007860_30040</name>
</gene>
<dbReference type="InterPro" id="IPR002781">
    <property type="entry name" value="TM_pro_TauE-like"/>
</dbReference>
<keyword evidence="5 8" id="KW-0812">Transmembrane</keyword>
<evidence type="ECO:0000256" key="1">
    <source>
        <dbReference type="ARBA" id="ARBA00004651"/>
    </source>
</evidence>
<sequence length="275" mass="29443">MLALVRAGRSRHHPAMLADLLAFLPSQLLILLPLAFTAGLVDAAVGGGGLILVPGLFAVLPREIPAALMGTNKFAAVMGTASATWRYARQVKLDWHLLLPSAVAAFCGAYLGARAIHLLPAQAVRPLVIVLLAAMLLYTWFKPAFGNQDAGRPLTRRDLYVGLAIGAAIGFYDGFFGPGTGSFLIFLFIRFFHFDFLRASASAKVVNLATNLASLAFFIPAKMVIFGLAIPMALANIAGAQVGSRLALRGGNAWIRRLFLVLALVLLSKLIWDTF</sequence>
<evidence type="ECO:0000256" key="5">
    <source>
        <dbReference type="ARBA" id="ARBA00022692"/>
    </source>
</evidence>
<feature type="transmembrane region" description="Helical" evidence="8">
    <location>
        <begin position="212"/>
        <end position="234"/>
    </location>
</feature>
<proteinExistence type="inferred from homology"/>
<keyword evidence="3" id="KW-0813">Transport</keyword>
<keyword evidence="6 8" id="KW-1133">Transmembrane helix</keyword>
<evidence type="ECO:0000256" key="6">
    <source>
        <dbReference type="ARBA" id="ARBA00022989"/>
    </source>
</evidence>
<dbReference type="InterPro" id="IPR052017">
    <property type="entry name" value="TSUP"/>
</dbReference>
<feature type="transmembrane region" description="Helical" evidence="8">
    <location>
        <begin position="161"/>
        <end position="192"/>
    </location>
</feature>
<dbReference type="Proteomes" id="UP001156836">
    <property type="component" value="Unassembled WGS sequence"/>
</dbReference>
<dbReference type="PANTHER" id="PTHR30269">
    <property type="entry name" value="TRANSMEMBRANE PROTEIN YFCA"/>
    <property type="match status" value="1"/>
</dbReference>
<evidence type="ECO:0000256" key="3">
    <source>
        <dbReference type="ARBA" id="ARBA00022448"/>
    </source>
</evidence>
<evidence type="ECO:0000256" key="4">
    <source>
        <dbReference type="ARBA" id="ARBA00022475"/>
    </source>
</evidence>
<comment type="similarity">
    <text evidence="2 8">Belongs to the 4-toluene sulfonate uptake permease (TSUP) (TC 2.A.102) family.</text>
</comment>
<comment type="caution">
    <text evidence="9">The sequence shown here is derived from an EMBL/GenBank/DDBJ whole genome shotgun (WGS) entry which is preliminary data.</text>
</comment>
<organism evidence="9 10">
    <name type="scientific">Chitiniphilus shinanonensis</name>
    <dbReference type="NCBI Taxonomy" id="553088"/>
    <lineage>
        <taxon>Bacteria</taxon>
        <taxon>Pseudomonadati</taxon>
        <taxon>Pseudomonadota</taxon>
        <taxon>Betaproteobacteria</taxon>
        <taxon>Neisseriales</taxon>
        <taxon>Chitinibacteraceae</taxon>
        <taxon>Chitiniphilus</taxon>
    </lineage>
</organism>
<protein>
    <recommendedName>
        <fullName evidence="8">Probable membrane transporter protein</fullName>
    </recommendedName>
</protein>
<dbReference type="PANTHER" id="PTHR30269:SF0">
    <property type="entry name" value="MEMBRANE TRANSPORTER PROTEIN YFCA-RELATED"/>
    <property type="match status" value="1"/>
</dbReference>
<keyword evidence="10" id="KW-1185">Reference proteome</keyword>
<evidence type="ECO:0000256" key="7">
    <source>
        <dbReference type="ARBA" id="ARBA00023136"/>
    </source>
</evidence>
<accession>A0ABQ6BV28</accession>
<feature type="transmembrane region" description="Helical" evidence="8">
    <location>
        <begin position="254"/>
        <end position="272"/>
    </location>
</feature>